<evidence type="ECO:0000259" key="1">
    <source>
        <dbReference type="PROSITE" id="PS51704"/>
    </source>
</evidence>
<reference evidence="2 3" key="1">
    <citation type="submission" date="2022-09" db="EMBL/GenBank/DDBJ databases">
        <authorList>
            <person name="Han X.L."/>
            <person name="Wang Q."/>
            <person name="Lu T."/>
        </authorList>
    </citation>
    <scope>NUCLEOTIDE SEQUENCE [LARGE SCALE GENOMIC DNA]</scope>
    <source>
        <strain evidence="2 3">WQ 127069</strain>
    </source>
</reference>
<gene>
    <name evidence="2" type="ORF">OB236_10140</name>
</gene>
<sequence length="240" mass="27017">MIMNIAHRGASHNAPENTLAAFYKGLEMGANGLETDLRMSKDGVIVLHHDELLNRTTNGTGRLSDYTWTELQQLDAGSWFSDQYVGERLVSMDAFLYAFGNKPIHLALELKESGLEEELIYGLKRHDLIEKVTITSFDFENLQAVRQAHGSIRLGHLVRHWDENHLALLKEYGVIQLCPQADTVTLEGVHLLKQQGFEVRAWKVADDALMKHCLECGVDGMTVNFPNQLNEALQSNVYPS</sequence>
<evidence type="ECO:0000313" key="2">
    <source>
        <dbReference type="EMBL" id="MCU6792488.1"/>
    </source>
</evidence>
<dbReference type="Proteomes" id="UP001652445">
    <property type="component" value="Unassembled WGS sequence"/>
</dbReference>
<organism evidence="2 3">
    <name type="scientific">Paenibacillus baimaensis</name>
    <dbReference type="NCBI Taxonomy" id="2982185"/>
    <lineage>
        <taxon>Bacteria</taxon>
        <taxon>Bacillati</taxon>
        <taxon>Bacillota</taxon>
        <taxon>Bacilli</taxon>
        <taxon>Bacillales</taxon>
        <taxon>Paenibacillaceae</taxon>
        <taxon>Paenibacillus</taxon>
    </lineage>
</organism>
<dbReference type="Pfam" id="PF03009">
    <property type="entry name" value="GDPD"/>
    <property type="match status" value="1"/>
</dbReference>
<accession>A0ABT2UCX0</accession>
<dbReference type="PANTHER" id="PTHR46211">
    <property type="entry name" value="GLYCEROPHOSPHORYL DIESTER PHOSPHODIESTERASE"/>
    <property type="match status" value="1"/>
</dbReference>
<dbReference type="Gene3D" id="3.20.20.190">
    <property type="entry name" value="Phosphatidylinositol (PI) phosphodiesterase"/>
    <property type="match status" value="1"/>
</dbReference>
<dbReference type="RefSeq" id="WP_262683879.1">
    <property type="nucleotide sequence ID" value="NZ_JAOQIO010000023.1"/>
</dbReference>
<dbReference type="PANTHER" id="PTHR46211:SF14">
    <property type="entry name" value="GLYCEROPHOSPHODIESTER PHOSPHODIESTERASE"/>
    <property type="match status" value="1"/>
</dbReference>
<dbReference type="InterPro" id="IPR017946">
    <property type="entry name" value="PLC-like_Pdiesterase_TIM-brl"/>
</dbReference>
<dbReference type="InterPro" id="IPR030395">
    <property type="entry name" value="GP_PDE_dom"/>
</dbReference>
<proteinExistence type="predicted"/>
<name>A0ABT2UCX0_9BACL</name>
<keyword evidence="3" id="KW-1185">Reference proteome</keyword>
<dbReference type="EMBL" id="JAOQIO010000023">
    <property type="protein sequence ID" value="MCU6792488.1"/>
    <property type="molecule type" value="Genomic_DNA"/>
</dbReference>
<dbReference type="PROSITE" id="PS51704">
    <property type="entry name" value="GP_PDE"/>
    <property type="match status" value="1"/>
</dbReference>
<comment type="caution">
    <text evidence="2">The sequence shown here is derived from an EMBL/GenBank/DDBJ whole genome shotgun (WGS) entry which is preliminary data.</text>
</comment>
<feature type="domain" description="GP-PDE" evidence="1">
    <location>
        <begin position="2"/>
        <end position="233"/>
    </location>
</feature>
<protein>
    <submittedName>
        <fullName evidence="2">Glycerophosphodiester phosphodiesterase family protein</fullName>
    </submittedName>
</protein>
<dbReference type="SUPFAM" id="SSF51695">
    <property type="entry name" value="PLC-like phosphodiesterases"/>
    <property type="match status" value="1"/>
</dbReference>
<evidence type="ECO:0000313" key="3">
    <source>
        <dbReference type="Proteomes" id="UP001652445"/>
    </source>
</evidence>